<dbReference type="InterPro" id="IPR001373">
    <property type="entry name" value="Cullin_N"/>
</dbReference>
<evidence type="ECO:0000256" key="2">
    <source>
        <dbReference type="ARBA" id="ARBA00022499"/>
    </source>
</evidence>
<protein>
    <recommendedName>
        <fullName evidence="7">Cullin family profile domain-containing protein</fullName>
    </recommendedName>
</protein>
<feature type="region of interest" description="Disordered" evidence="6">
    <location>
        <begin position="1"/>
        <end position="36"/>
    </location>
</feature>
<gene>
    <name evidence="8" type="ORF">PCANC_24270</name>
</gene>
<dbReference type="Pfam" id="PF00888">
    <property type="entry name" value="Cullin"/>
    <property type="match status" value="1"/>
</dbReference>
<comment type="similarity">
    <text evidence="1 4 5">Belongs to the cullin family.</text>
</comment>
<dbReference type="SUPFAM" id="SSF74788">
    <property type="entry name" value="Cullin repeat-like"/>
    <property type="match status" value="1"/>
</dbReference>
<dbReference type="InterPro" id="IPR045093">
    <property type="entry name" value="Cullin"/>
</dbReference>
<keyword evidence="3" id="KW-0832">Ubl conjugation</keyword>
<dbReference type="PROSITE" id="PS50069">
    <property type="entry name" value="CULLIN_2"/>
    <property type="match status" value="1"/>
</dbReference>
<dbReference type="PANTHER" id="PTHR11932">
    <property type="entry name" value="CULLIN"/>
    <property type="match status" value="1"/>
</dbReference>
<evidence type="ECO:0000259" key="7">
    <source>
        <dbReference type="PROSITE" id="PS50069"/>
    </source>
</evidence>
<dbReference type="SMART" id="SM00182">
    <property type="entry name" value="CULLIN"/>
    <property type="match status" value="1"/>
</dbReference>
<proteinExistence type="inferred from homology"/>
<dbReference type="InterPro" id="IPR036390">
    <property type="entry name" value="WH_DNA-bd_sf"/>
</dbReference>
<dbReference type="InterPro" id="IPR016157">
    <property type="entry name" value="Cullin_CS"/>
</dbReference>
<dbReference type="OrthoDB" id="27073at2759"/>
<evidence type="ECO:0000256" key="6">
    <source>
        <dbReference type="SAM" id="MobiDB-lite"/>
    </source>
</evidence>
<dbReference type="Gene3D" id="1.20.1310.10">
    <property type="entry name" value="Cullin Repeats"/>
    <property type="match status" value="4"/>
</dbReference>
<dbReference type="InterPro" id="IPR019559">
    <property type="entry name" value="Cullin_neddylation_domain"/>
</dbReference>
<dbReference type="GO" id="GO:0031625">
    <property type="term" value="F:ubiquitin protein ligase binding"/>
    <property type="evidence" value="ECO:0007669"/>
    <property type="project" value="InterPro"/>
</dbReference>
<dbReference type="SMART" id="SM00884">
    <property type="entry name" value="Cullin_Nedd8"/>
    <property type="match status" value="1"/>
</dbReference>
<dbReference type="Gene3D" id="1.10.10.10">
    <property type="entry name" value="Winged helix-like DNA-binding domain superfamily/Winged helix DNA-binding domain"/>
    <property type="match status" value="1"/>
</dbReference>
<dbReference type="SUPFAM" id="SSF75632">
    <property type="entry name" value="Cullin homology domain"/>
    <property type="match status" value="1"/>
</dbReference>
<dbReference type="GO" id="GO:0031461">
    <property type="term" value="C:cullin-RING ubiquitin ligase complex"/>
    <property type="evidence" value="ECO:0007669"/>
    <property type="project" value="InterPro"/>
</dbReference>
<evidence type="ECO:0000256" key="3">
    <source>
        <dbReference type="ARBA" id="ARBA00022843"/>
    </source>
</evidence>
<accession>A0A2N5S2T5</accession>
<keyword evidence="2" id="KW-1017">Isopeptide bond</keyword>
<sequence>MKRTNPESRPSFGQQTHADEHERTQESSQHSLQTFRSSAAALKRNRIEPAEEAHTLAPSHFNPVRTELPTLVVLGLTNQENPSSASAAPQINSILQISRISIKNLKKKQLPSDTAKDVLYQDALASIRQAIQDILQLPPKATDASLTTLSAACQALVFAGSTWIQRLYSQLKTQLEDKTIQIRSNLLQGVPNQPIVDSLLSSDSVDMMAAIGLFDQSRCQSWLEETHAIWLEWYNQLRLVRSMLIHLDRFILAQNQDMLPIWELGLDLFRKNVVGRPWNPISLSLSVAICQQITVHRSGQTIPLGLLESLARLIYTAFGTTGFTSLISTSLEQTTQSFYAQEGKRLIDDIESNVLSVGGPSGYLSHINTRLQSEVDLITRIFTTPDRALNAQLLKAVLRLIESNLILVHLDVLLTRGLVHLLESFPDPTSADSLRMLYTLLTRLGDQPTQQLQRGFSQWIKAAGAPIVQKPTTGGEEEEAKQDAGMIQRLIDFKTTLDRIVVDCFSRDREMFYAIKESFETFINQRHNKPAELLAKFLDLKMRTASRSMNESEIETCLEHILVLFRYSQAKDIFEEFYKRDLAKRLLLGKTSSIDLERHMVMKLKKECGPGFTAKLEVMFRDLETSIDLNSAYQTTHGHSTQGDGLDLTVCILTSGSWPISHLNEPKAILPSRLHSHLTQFETFYTTKHLGRRLSWTHSLGQVVLAASFPVGPRAASKQSNRKEFTVSTIQALVLLLFNDDLDDQSIDFDSVVERTGIDEKTAARTLQSLACGKVRVLVKSPKSKEVAKTDRFVFNSNFKDEHFKIKINQIQSKETVEERSSTRDKVVTERSTLIQLSIVRIMKARKRAKFNALVFEVVEYLKNRFQVDVKDVKVAIENLITRDYLERVGMDEFQYLA</sequence>
<name>A0A2N5S2T5_9BASI</name>
<feature type="domain" description="Cullin family profile" evidence="7">
    <location>
        <begin position="529"/>
        <end position="771"/>
    </location>
</feature>
<evidence type="ECO:0000313" key="8">
    <source>
        <dbReference type="EMBL" id="PLW07546.1"/>
    </source>
</evidence>
<dbReference type="Pfam" id="PF26557">
    <property type="entry name" value="Cullin_AB"/>
    <property type="match status" value="1"/>
</dbReference>
<feature type="compositionally biased region" description="Polar residues" evidence="6">
    <location>
        <begin position="26"/>
        <end position="36"/>
    </location>
</feature>
<dbReference type="Pfam" id="PF10557">
    <property type="entry name" value="Cullin_Nedd8"/>
    <property type="match status" value="1"/>
</dbReference>
<dbReference type="Proteomes" id="UP000235388">
    <property type="component" value="Unassembled WGS sequence"/>
</dbReference>
<dbReference type="InterPro" id="IPR016159">
    <property type="entry name" value="Cullin_repeat-like_dom_sf"/>
</dbReference>
<dbReference type="GO" id="GO:0006511">
    <property type="term" value="P:ubiquitin-dependent protein catabolic process"/>
    <property type="evidence" value="ECO:0007669"/>
    <property type="project" value="InterPro"/>
</dbReference>
<feature type="compositionally biased region" description="Polar residues" evidence="6">
    <location>
        <begin position="7"/>
        <end position="16"/>
    </location>
</feature>
<evidence type="ECO:0000256" key="1">
    <source>
        <dbReference type="ARBA" id="ARBA00006019"/>
    </source>
</evidence>
<evidence type="ECO:0000256" key="4">
    <source>
        <dbReference type="PROSITE-ProRule" id="PRU00330"/>
    </source>
</evidence>
<keyword evidence="9" id="KW-1185">Reference proteome</keyword>
<dbReference type="InterPro" id="IPR036317">
    <property type="entry name" value="Cullin_homology_sf"/>
</dbReference>
<reference evidence="8 9" key="1">
    <citation type="submission" date="2017-11" db="EMBL/GenBank/DDBJ databases">
        <title>De novo assembly and phasing of dikaryotic genomes from two isolates of Puccinia coronata f. sp. avenae, the causal agent of oat crown rust.</title>
        <authorList>
            <person name="Miller M.E."/>
            <person name="Zhang Y."/>
            <person name="Omidvar V."/>
            <person name="Sperschneider J."/>
            <person name="Schwessinger B."/>
            <person name="Raley C."/>
            <person name="Palmer J.M."/>
            <person name="Garnica D."/>
            <person name="Upadhyaya N."/>
            <person name="Rathjen J."/>
            <person name="Taylor J.M."/>
            <person name="Park R.F."/>
            <person name="Dodds P.N."/>
            <person name="Hirsch C.D."/>
            <person name="Kianian S.F."/>
            <person name="Figueroa M."/>
        </authorList>
    </citation>
    <scope>NUCLEOTIDE SEQUENCE [LARGE SCALE GENOMIC DNA]</scope>
    <source>
        <strain evidence="8">12NC29</strain>
    </source>
</reference>
<dbReference type="InterPro" id="IPR036388">
    <property type="entry name" value="WH-like_DNA-bd_sf"/>
</dbReference>
<dbReference type="EMBL" id="PGCJ01001219">
    <property type="protein sequence ID" value="PLW07546.1"/>
    <property type="molecule type" value="Genomic_DNA"/>
</dbReference>
<dbReference type="InterPro" id="IPR059120">
    <property type="entry name" value="Cullin-like_AB"/>
</dbReference>
<evidence type="ECO:0000256" key="5">
    <source>
        <dbReference type="RuleBase" id="RU003829"/>
    </source>
</evidence>
<dbReference type="STRING" id="200324.A0A2N5S2T5"/>
<dbReference type="Gene3D" id="3.30.230.130">
    <property type="entry name" value="Cullin, Chain C, Domain 2"/>
    <property type="match status" value="1"/>
</dbReference>
<dbReference type="InterPro" id="IPR016158">
    <property type="entry name" value="Cullin_homology"/>
</dbReference>
<dbReference type="FunFam" id="1.10.10.10:FF:000014">
    <property type="entry name" value="Cullin 1"/>
    <property type="match status" value="1"/>
</dbReference>
<evidence type="ECO:0000313" key="9">
    <source>
        <dbReference type="Proteomes" id="UP000235388"/>
    </source>
</evidence>
<dbReference type="SUPFAM" id="SSF46785">
    <property type="entry name" value="Winged helix' DNA-binding domain"/>
    <property type="match status" value="1"/>
</dbReference>
<dbReference type="PROSITE" id="PS01256">
    <property type="entry name" value="CULLIN_1"/>
    <property type="match status" value="1"/>
</dbReference>
<organism evidence="8 9">
    <name type="scientific">Puccinia coronata f. sp. avenae</name>
    <dbReference type="NCBI Taxonomy" id="200324"/>
    <lineage>
        <taxon>Eukaryota</taxon>
        <taxon>Fungi</taxon>
        <taxon>Dikarya</taxon>
        <taxon>Basidiomycota</taxon>
        <taxon>Pucciniomycotina</taxon>
        <taxon>Pucciniomycetes</taxon>
        <taxon>Pucciniales</taxon>
        <taxon>Pucciniaceae</taxon>
        <taxon>Puccinia</taxon>
    </lineage>
</organism>
<dbReference type="FunFam" id="1.20.1310.10:FF:000002">
    <property type="entry name" value="cullin-3 isoform X1"/>
    <property type="match status" value="1"/>
</dbReference>
<comment type="caution">
    <text evidence="8">The sequence shown here is derived from an EMBL/GenBank/DDBJ whole genome shotgun (WGS) entry which is preliminary data.</text>
</comment>
<dbReference type="AlphaFoldDB" id="A0A2N5S2T5"/>